<proteinExistence type="predicted"/>
<dbReference type="Proteomes" id="UP000633814">
    <property type="component" value="Unassembled WGS sequence"/>
</dbReference>
<evidence type="ECO:0008006" key="4">
    <source>
        <dbReference type="Google" id="ProtNLM"/>
    </source>
</evidence>
<keyword evidence="3" id="KW-1185">Reference proteome</keyword>
<evidence type="ECO:0000313" key="2">
    <source>
        <dbReference type="EMBL" id="MCB5227314.1"/>
    </source>
</evidence>
<dbReference type="RefSeq" id="WP_226751375.1">
    <property type="nucleotide sequence ID" value="NZ_JAEINI020000006.1"/>
</dbReference>
<evidence type="ECO:0000256" key="1">
    <source>
        <dbReference type="SAM" id="SignalP"/>
    </source>
</evidence>
<feature type="signal peptide" evidence="1">
    <location>
        <begin position="1"/>
        <end position="17"/>
    </location>
</feature>
<dbReference type="PROSITE" id="PS51257">
    <property type="entry name" value="PROKAR_LIPOPROTEIN"/>
    <property type="match status" value="1"/>
</dbReference>
<organism evidence="2 3">
    <name type="scientific">Alishewanella maricola</name>
    <dbReference type="NCBI Taxonomy" id="2795740"/>
    <lineage>
        <taxon>Bacteria</taxon>
        <taxon>Pseudomonadati</taxon>
        <taxon>Pseudomonadota</taxon>
        <taxon>Gammaproteobacteria</taxon>
        <taxon>Alteromonadales</taxon>
        <taxon>Alteromonadaceae</taxon>
        <taxon>Alishewanella</taxon>
    </lineage>
</organism>
<protein>
    <recommendedName>
        <fullName evidence="4">Lipoprotein</fullName>
    </recommendedName>
</protein>
<dbReference type="EMBL" id="JAEINI020000006">
    <property type="protein sequence ID" value="MCB5227314.1"/>
    <property type="molecule type" value="Genomic_DNA"/>
</dbReference>
<keyword evidence="1" id="KW-0732">Signal</keyword>
<feature type="chain" id="PRO_5045247222" description="Lipoprotein" evidence="1">
    <location>
        <begin position="18"/>
        <end position="165"/>
    </location>
</feature>
<sequence length="165" mass="18201">MKAFLPYIVIIATLSMAACSSAPSYRAAKGNGFGYAEQQISDNYYRVTFKARGDDQAATKAYALRRAAELTAQQGYDWFVLVDKETLKERETAANSQLGVTYQRDIEQKCTLLGCRTRTVNRPSYEAGVGVGVSTSREHVEVALEVRMGKGVSPENQQVYPAKTL</sequence>
<evidence type="ECO:0000313" key="3">
    <source>
        <dbReference type="Proteomes" id="UP000633814"/>
    </source>
</evidence>
<reference evidence="2 3" key="1">
    <citation type="submission" date="2021-10" db="EMBL/GenBank/DDBJ databases">
        <title>Alishewanella koreense sp. nov. isolated from seawater of southwestern coast in South Korea and the proposal for the reclassification of Rheinheimera perlucida and Rheinheimera tuosuensis as Arsukibacterium perlucida and Arsukibacterium tuosuensis.</title>
        <authorList>
            <person name="Kim K.H."/>
            <person name="Ruan W."/>
            <person name="Kim K.R."/>
            <person name="Baek J.H."/>
            <person name="Jeon C.O."/>
        </authorList>
    </citation>
    <scope>NUCLEOTIDE SEQUENCE [LARGE SCALE GENOMIC DNA]</scope>
    <source>
        <strain evidence="2 3">16-MA</strain>
    </source>
</reference>
<comment type="caution">
    <text evidence="2">The sequence shown here is derived from an EMBL/GenBank/DDBJ whole genome shotgun (WGS) entry which is preliminary data.</text>
</comment>
<accession>A0ABS8C4S2</accession>
<dbReference type="NCBIfam" id="NF047637">
    <property type="entry name" value="lipo_CC0125"/>
    <property type="match status" value="1"/>
</dbReference>
<gene>
    <name evidence="2" type="ORF">JAO78_010860</name>
</gene>
<name>A0ABS8C4S2_9ALTE</name>